<proteinExistence type="predicted"/>
<keyword evidence="1" id="KW-1133">Transmembrane helix</keyword>
<name>A0ABY1UVK0_9APIC</name>
<organism evidence="2 3">
    <name type="scientific">Plasmodium gaboni</name>
    <dbReference type="NCBI Taxonomy" id="647221"/>
    <lineage>
        <taxon>Eukaryota</taxon>
        <taxon>Sar</taxon>
        <taxon>Alveolata</taxon>
        <taxon>Apicomplexa</taxon>
        <taxon>Aconoidasida</taxon>
        <taxon>Haemosporida</taxon>
        <taxon>Plasmodiidae</taxon>
        <taxon>Plasmodium</taxon>
        <taxon>Plasmodium (Laverania)</taxon>
    </lineage>
</organism>
<feature type="transmembrane region" description="Helical" evidence="1">
    <location>
        <begin position="131"/>
        <end position="158"/>
    </location>
</feature>
<evidence type="ECO:0000256" key="1">
    <source>
        <dbReference type="SAM" id="Phobius"/>
    </source>
</evidence>
<feature type="transmembrane region" description="Helical" evidence="1">
    <location>
        <begin position="6"/>
        <end position="21"/>
    </location>
</feature>
<keyword evidence="1" id="KW-0472">Membrane</keyword>
<dbReference type="Proteomes" id="UP000831156">
    <property type="component" value="Unassembled WGS sequence"/>
</dbReference>
<gene>
    <name evidence="2" type="ORF">PGABG01_0033400</name>
</gene>
<evidence type="ECO:0000313" key="3">
    <source>
        <dbReference type="Proteomes" id="UP000831156"/>
    </source>
</evidence>
<protein>
    <submittedName>
        <fullName evidence="2">Uncharacterized protein</fullName>
    </submittedName>
</protein>
<keyword evidence="1" id="KW-0812">Transmembrane</keyword>
<dbReference type="EMBL" id="FMKD01000012">
    <property type="protein sequence ID" value="SOV20183.1"/>
    <property type="molecule type" value="Genomic_DNA"/>
</dbReference>
<comment type="caution">
    <text evidence="2">The sequence shown here is derived from an EMBL/GenBank/DDBJ whole genome shotgun (WGS) entry which is preliminary data.</text>
</comment>
<reference evidence="2" key="1">
    <citation type="submission" date="2016-09" db="EMBL/GenBank/DDBJ databases">
        <authorList>
            <consortium name="Pathogen Informatics"/>
            <person name="Sun Q."/>
            <person name="Inoue M."/>
        </authorList>
    </citation>
    <scope>NUCLEOTIDE SEQUENCE</scope>
</reference>
<keyword evidence="3" id="KW-1185">Reference proteome</keyword>
<evidence type="ECO:0000313" key="2">
    <source>
        <dbReference type="EMBL" id="SOV20183.1"/>
    </source>
</evidence>
<sequence>MFIYYFKIFSFIILFYIYLLANNNDLRKNDCNYYSINFSLNIKCNRLLFQLEKEKSNYDDIDEVALFSGVDDERYKKNKKVKNRTTKEKQMKIQLERELMKEGKHQSCLSCGGSYTLKRCMKRIFKPLIKFIGKCISLIISSAGLLVHALLSGIWALLKWIYRFQIVQVVKTYICRLIKY</sequence>
<accession>A0ABY1UVK0</accession>